<proteinExistence type="predicted"/>
<evidence type="ECO:0000259" key="1">
    <source>
        <dbReference type="Pfam" id="PF01408"/>
    </source>
</evidence>
<dbReference type="SUPFAM" id="SSF51735">
    <property type="entry name" value="NAD(P)-binding Rossmann-fold domains"/>
    <property type="match status" value="1"/>
</dbReference>
<organism evidence="3 4">
    <name type="scientific">Phormidium pseudopriestleyi FRX01</name>
    <dbReference type="NCBI Taxonomy" id="1759528"/>
    <lineage>
        <taxon>Bacteria</taxon>
        <taxon>Bacillati</taxon>
        <taxon>Cyanobacteriota</taxon>
        <taxon>Cyanophyceae</taxon>
        <taxon>Oscillatoriophycideae</taxon>
        <taxon>Oscillatoriales</taxon>
        <taxon>Oscillatoriaceae</taxon>
        <taxon>Phormidium</taxon>
    </lineage>
</organism>
<dbReference type="RefSeq" id="WP_207086182.1">
    <property type="nucleotide sequence ID" value="NZ_JAFLQW010000013.1"/>
</dbReference>
<reference evidence="3 4" key="1">
    <citation type="submission" date="2021-03" db="EMBL/GenBank/DDBJ databases">
        <title>Metabolic Capacity of the Antarctic Cyanobacterium Phormidium pseudopriestleyi that Sustains Oxygenic Photosynthesis in the Presence of Hydrogen Sulfide.</title>
        <authorList>
            <person name="Lumian J.E."/>
            <person name="Jungblut A.D."/>
            <person name="Dillon M.L."/>
            <person name="Hawes I."/>
            <person name="Doran P.T."/>
            <person name="Mackey T.J."/>
            <person name="Dick G.J."/>
            <person name="Grettenberger C.L."/>
            <person name="Sumner D.Y."/>
        </authorList>
    </citation>
    <scope>NUCLEOTIDE SEQUENCE [LARGE SCALE GENOMIC DNA]</scope>
    <source>
        <strain evidence="3 4">FRX01</strain>
    </source>
</reference>
<evidence type="ECO:0000313" key="4">
    <source>
        <dbReference type="Proteomes" id="UP000664844"/>
    </source>
</evidence>
<accession>A0ABS3FKJ0</accession>
<dbReference type="InterPro" id="IPR051450">
    <property type="entry name" value="Gfo/Idh/MocA_Oxidoreductases"/>
</dbReference>
<dbReference type="PANTHER" id="PTHR43377:SF6">
    <property type="entry name" value="GFO_IDH_MOCA-LIKE OXIDOREDUCTASE N-TERMINAL DOMAIN-CONTAINING PROTEIN"/>
    <property type="match status" value="1"/>
</dbReference>
<feature type="domain" description="Gfo/Idh/MocA-like oxidoreductase N-terminal" evidence="1">
    <location>
        <begin position="6"/>
        <end position="127"/>
    </location>
</feature>
<dbReference type="Gene3D" id="3.40.50.720">
    <property type="entry name" value="NAD(P)-binding Rossmann-like Domain"/>
    <property type="match status" value="1"/>
</dbReference>
<evidence type="ECO:0000259" key="2">
    <source>
        <dbReference type="Pfam" id="PF22725"/>
    </source>
</evidence>
<dbReference type="Pfam" id="PF01408">
    <property type="entry name" value="GFO_IDH_MocA"/>
    <property type="match status" value="1"/>
</dbReference>
<dbReference type="SUPFAM" id="SSF55347">
    <property type="entry name" value="Glyceraldehyde-3-phosphate dehydrogenase-like, C-terminal domain"/>
    <property type="match status" value="1"/>
</dbReference>
<evidence type="ECO:0000313" key="3">
    <source>
        <dbReference type="EMBL" id="MBO0347602.1"/>
    </source>
</evidence>
<dbReference type="InterPro" id="IPR055170">
    <property type="entry name" value="GFO_IDH_MocA-like_dom"/>
</dbReference>
<keyword evidence="4" id="KW-1185">Reference proteome</keyword>
<gene>
    <name evidence="3" type="ORF">J0895_00450</name>
</gene>
<name>A0ABS3FKJ0_9CYAN</name>
<feature type="domain" description="GFO/IDH/MocA-like oxidoreductase" evidence="2">
    <location>
        <begin position="140"/>
        <end position="257"/>
    </location>
</feature>
<dbReference type="Pfam" id="PF22725">
    <property type="entry name" value="GFO_IDH_MocA_C3"/>
    <property type="match status" value="1"/>
</dbReference>
<dbReference type="Proteomes" id="UP000664844">
    <property type="component" value="Unassembled WGS sequence"/>
</dbReference>
<dbReference type="InterPro" id="IPR000683">
    <property type="entry name" value="Gfo/Idh/MocA-like_OxRdtase_N"/>
</dbReference>
<dbReference type="InterPro" id="IPR036291">
    <property type="entry name" value="NAD(P)-bd_dom_sf"/>
</dbReference>
<dbReference type="Gene3D" id="3.30.360.10">
    <property type="entry name" value="Dihydrodipicolinate Reductase, domain 2"/>
    <property type="match status" value="1"/>
</dbReference>
<dbReference type="PANTHER" id="PTHR43377">
    <property type="entry name" value="BILIVERDIN REDUCTASE A"/>
    <property type="match status" value="1"/>
</dbReference>
<comment type="caution">
    <text evidence="3">The sequence shown here is derived from an EMBL/GenBank/DDBJ whole genome shotgun (WGS) entry which is preliminary data.</text>
</comment>
<sequence>MSNPVGIAILGAGRWGVHLIRNFLNHPQARVMAVVDPHVERLNSARSQFNLDESVILATDWQDIKQLPGLEAVAVATPAATHYALICDAIEQNYHILAEKPLTLDPAESRELYERAKQRQLQMLVDHTYLFHPAVIAGTEVVQGGRLGELRYGYATRTHLGPVRPDVDALWDLAIHDIAIFNSWLGEYPIQVQGTGRVWLQPNPVEGGDSKLFPEGLSDFVMATLTYPSGFQAFIHLCWLNPDKQRRLAVVGSQGTLIFDEMSGDAPLVIQQGCLEAEGDRWIPTNQNREVVRLEKAEPLGRVCDRFLELVRGNGQGVESGVIDSSSGAIATELITILTALSHSIQQGGLPVQL</sequence>
<dbReference type="EMBL" id="JAFLQW010000013">
    <property type="protein sequence ID" value="MBO0347602.1"/>
    <property type="molecule type" value="Genomic_DNA"/>
</dbReference>
<protein>
    <submittedName>
        <fullName evidence="3">Gfo/Idh/MocA family oxidoreductase</fullName>
    </submittedName>
</protein>